<evidence type="ECO:0000313" key="2">
    <source>
        <dbReference type="Proteomes" id="UP000190888"/>
    </source>
</evidence>
<evidence type="ECO:0008006" key="3">
    <source>
        <dbReference type="Google" id="ProtNLM"/>
    </source>
</evidence>
<organism evidence="1 2">
    <name type="scientific">Sediminibacterium ginsengisoli</name>
    <dbReference type="NCBI Taxonomy" id="413434"/>
    <lineage>
        <taxon>Bacteria</taxon>
        <taxon>Pseudomonadati</taxon>
        <taxon>Bacteroidota</taxon>
        <taxon>Chitinophagia</taxon>
        <taxon>Chitinophagales</taxon>
        <taxon>Chitinophagaceae</taxon>
        <taxon>Sediminibacterium</taxon>
    </lineage>
</organism>
<protein>
    <recommendedName>
        <fullName evidence="3">DUF4288 domain-containing protein</fullName>
    </recommendedName>
</protein>
<dbReference type="AlphaFoldDB" id="A0A1T4QGJ0"/>
<gene>
    <name evidence="1" type="ORF">SAMN04488132_108114</name>
</gene>
<sequence length="119" mass="14101">MKWYLAKLVYRIICGNGEHSAQFDEQLRLIHAEDELHAFNKAQLLGQQEEDLFYNHDNRPVQWKFINVTELHKLENLTDGAEVYSRIREEDNGSDYQHNVHIKAGYLLQDCTEHFLQTL</sequence>
<dbReference type="EMBL" id="FUWH01000008">
    <property type="protein sequence ID" value="SKA02737.1"/>
    <property type="molecule type" value="Genomic_DNA"/>
</dbReference>
<accession>A0A1T4QGJ0</accession>
<reference evidence="1 2" key="1">
    <citation type="submission" date="2017-02" db="EMBL/GenBank/DDBJ databases">
        <authorList>
            <person name="Peterson S.W."/>
        </authorList>
    </citation>
    <scope>NUCLEOTIDE SEQUENCE [LARGE SCALE GENOMIC DNA]</scope>
    <source>
        <strain evidence="1 2">DSM 22335</strain>
    </source>
</reference>
<keyword evidence="2" id="KW-1185">Reference proteome</keyword>
<name>A0A1T4QGJ0_9BACT</name>
<proteinExistence type="predicted"/>
<evidence type="ECO:0000313" key="1">
    <source>
        <dbReference type="EMBL" id="SKA02737.1"/>
    </source>
</evidence>
<dbReference type="Proteomes" id="UP000190888">
    <property type="component" value="Unassembled WGS sequence"/>
</dbReference>
<dbReference type="STRING" id="413434.SAMN04488132_108114"/>
<dbReference type="RefSeq" id="WP_078832105.1">
    <property type="nucleotide sequence ID" value="NZ_FUWH01000008.1"/>
</dbReference>
<dbReference type="Pfam" id="PF14119">
    <property type="entry name" value="DUF4288"/>
    <property type="match status" value="1"/>
</dbReference>
<dbReference type="InterPro" id="IPR025630">
    <property type="entry name" value="DUF4288"/>
</dbReference>